<dbReference type="EMBL" id="UGSK01000001">
    <property type="protein sequence ID" value="SUB02114.1"/>
    <property type="molecule type" value="Genomic_DNA"/>
</dbReference>
<dbReference type="AlphaFoldDB" id="A0A378ZY09"/>
<dbReference type="Pfam" id="PF19305">
    <property type="entry name" value="MmgE_PrpD_C"/>
    <property type="match status" value="1"/>
</dbReference>
<evidence type="ECO:0000313" key="5">
    <source>
        <dbReference type="Proteomes" id="UP000255000"/>
    </source>
</evidence>
<dbReference type="SUPFAM" id="SSF103378">
    <property type="entry name" value="2-methylcitrate dehydratase PrpD"/>
    <property type="match status" value="1"/>
</dbReference>
<dbReference type="PANTHER" id="PTHR16943">
    <property type="entry name" value="2-METHYLCITRATE DEHYDRATASE-RELATED"/>
    <property type="match status" value="1"/>
</dbReference>
<proteinExistence type="inferred from homology"/>
<accession>A0A378ZY09</accession>
<protein>
    <submittedName>
        <fullName evidence="4">MmgE/PrpD family</fullName>
    </submittedName>
</protein>
<feature type="domain" description="MmgE/PrpD N-terminal" evidence="2">
    <location>
        <begin position="12"/>
        <end position="247"/>
    </location>
</feature>
<dbReference type="InterPro" id="IPR042183">
    <property type="entry name" value="MmgE/PrpD_sf_1"/>
</dbReference>
<dbReference type="InterPro" id="IPR036148">
    <property type="entry name" value="MmgE/PrpD_sf"/>
</dbReference>
<dbReference type="InterPro" id="IPR005656">
    <property type="entry name" value="MmgE_PrpD"/>
</dbReference>
<comment type="similarity">
    <text evidence="1">Belongs to the PrpD family.</text>
</comment>
<dbReference type="Gene3D" id="3.30.1330.120">
    <property type="entry name" value="2-methylcitrate dehydratase PrpD"/>
    <property type="match status" value="1"/>
</dbReference>
<dbReference type="Pfam" id="PF03972">
    <property type="entry name" value="MmgE_PrpD_N"/>
    <property type="match status" value="1"/>
</dbReference>
<evidence type="ECO:0000259" key="3">
    <source>
        <dbReference type="Pfam" id="PF19305"/>
    </source>
</evidence>
<dbReference type="PANTHER" id="PTHR16943:SF8">
    <property type="entry name" value="2-METHYLCITRATE DEHYDRATASE"/>
    <property type="match status" value="1"/>
</dbReference>
<dbReference type="InterPro" id="IPR045336">
    <property type="entry name" value="MmgE_PrpD_N"/>
</dbReference>
<feature type="domain" description="MmgE/PrpD C-terminal" evidence="3">
    <location>
        <begin position="269"/>
        <end position="422"/>
    </location>
</feature>
<dbReference type="InterPro" id="IPR042188">
    <property type="entry name" value="MmgE/PrpD_sf_2"/>
</dbReference>
<organism evidence="4 5">
    <name type="scientific">Pannonibacter phragmitetus</name>
    <dbReference type="NCBI Taxonomy" id="121719"/>
    <lineage>
        <taxon>Bacteria</taxon>
        <taxon>Pseudomonadati</taxon>
        <taxon>Pseudomonadota</taxon>
        <taxon>Alphaproteobacteria</taxon>
        <taxon>Hyphomicrobiales</taxon>
        <taxon>Stappiaceae</taxon>
        <taxon>Pannonibacter</taxon>
    </lineage>
</organism>
<evidence type="ECO:0000259" key="2">
    <source>
        <dbReference type="Pfam" id="PF03972"/>
    </source>
</evidence>
<evidence type="ECO:0000313" key="4">
    <source>
        <dbReference type="EMBL" id="SUB02114.1"/>
    </source>
</evidence>
<dbReference type="InterPro" id="IPR045337">
    <property type="entry name" value="MmgE_PrpD_C"/>
</dbReference>
<dbReference type="RefSeq" id="WP_019963854.1">
    <property type="nucleotide sequence ID" value="NZ_UGSK01000001.1"/>
</dbReference>
<dbReference type="Proteomes" id="UP000255000">
    <property type="component" value="Unassembled WGS sequence"/>
</dbReference>
<name>A0A378ZY09_9HYPH</name>
<sequence>MQQTESEPVMMLSRWAAGVTPADTGSLMPRAAEAFADTLACMHAGCDDAAVLAALTAARAAEGPGRAPVYGHDVTLSPAGAALVNATAAHALDYDDNFAPGITHASAVLVPALSALCSTRTISGARLLSAYTVGLELHARISSAVNPDHYGKGWHATSTVGTIGTAGAAAWLLGLDAYGIARAMSLGFSQAAGSKLQFGSDAKPLHAGLAARAAVLSALLAEAGLGAQPEFMTGPWGFVSLYGGTASMDLGGLGSRWALAADGLMVKRFPCCAASHKALDAAEILHQQGIAPDHIAQIAVHMPELLARNLRFDTPVTGAEGRFSLSYPMAALLTDGELTLRHFSGEGFATAPYAALMQKIRRIPFDPGSAGVHAPYRIEVSLTSGKTISIIRGQLCGAGDLPLSAAQMGAKIHDCLAYSGRQDAAGLFTRIAGLAGSVDAGALLSPETSGSWVQAAT</sequence>
<reference evidence="4 5" key="1">
    <citation type="submission" date="2018-06" db="EMBL/GenBank/DDBJ databases">
        <authorList>
            <consortium name="Pathogen Informatics"/>
            <person name="Doyle S."/>
        </authorList>
    </citation>
    <scope>NUCLEOTIDE SEQUENCE [LARGE SCALE GENOMIC DNA]</scope>
    <source>
        <strain evidence="4 5">NCTC13350</strain>
    </source>
</reference>
<dbReference type="OrthoDB" id="9795089at2"/>
<dbReference type="GO" id="GO:0016829">
    <property type="term" value="F:lyase activity"/>
    <property type="evidence" value="ECO:0007669"/>
    <property type="project" value="InterPro"/>
</dbReference>
<evidence type="ECO:0000256" key="1">
    <source>
        <dbReference type="ARBA" id="ARBA00006174"/>
    </source>
</evidence>
<dbReference type="Gene3D" id="1.10.4100.10">
    <property type="entry name" value="2-methylcitrate dehydratase PrpD"/>
    <property type="match status" value="1"/>
</dbReference>
<gene>
    <name evidence="4" type="ORF">NCTC13350_03064</name>
</gene>